<feature type="transmembrane region" description="Helical" evidence="2">
    <location>
        <begin position="141"/>
        <end position="165"/>
    </location>
</feature>
<gene>
    <name evidence="3" type="ORF">CI109_100846</name>
</gene>
<proteinExistence type="predicted"/>
<feature type="region of interest" description="Disordered" evidence="1">
    <location>
        <begin position="287"/>
        <end position="330"/>
    </location>
</feature>
<protein>
    <submittedName>
        <fullName evidence="3">Uncharacterized protein</fullName>
    </submittedName>
</protein>
<dbReference type="Proteomes" id="UP000322225">
    <property type="component" value="Chromosome 2"/>
</dbReference>
<accession>A0A5M6BVF3</accession>
<keyword evidence="2" id="KW-0472">Membrane</keyword>
<sequence length="330" mass="35936">MSKKPPLDLDQAERANPSFSSSSPNPNFNTRSANRPPDYFNYNPPAGLVSIEFAIWLLVLLVCFMSPNGSGGLGAIVKTDDTFVGLLRQCSLTSCQGWMSTAASTSSSSASSSDSATSSATRRSASLTTRDLTSSLDLPNFFLTTGLASLVSFWMITITYFIFVLPRFFTTPPSPSNPTETDNEGRIVRLKRSYKVFAYRTSRIYLFILGFILLGVAGDASWKVEQAGGEGGGVGIGLILLHASWILTFLSTYLELSRGKIRRWADLGWFGFTCLPCAAKLKVRANKKWDSKSDDGDGDVDQSTGSRSGSRSGSKSGRKKTRDRSKRNMV</sequence>
<dbReference type="RefSeq" id="XP_031858453.1">
    <property type="nucleotide sequence ID" value="XM_032007221.1"/>
</dbReference>
<feature type="transmembrane region" description="Helical" evidence="2">
    <location>
        <begin position="45"/>
        <end position="67"/>
    </location>
</feature>
<evidence type="ECO:0000313" key="4">
    <source>
        <dbReference type="Proteomes" id="UP000322225"/>
    </source>
</evidence>
<keyword evidence="2" id="KW-1133">Transmembrane helix</keyword>
<reference evidence="3" key="1">
    <citation type="submission" date="2017-08" db="EMBL/GenBank/DDBJ databases">
        <authorList>
            <person name="Cuomo C."/>
            <person name="Billmyre B."/>
            <person name="Heitman J."/>
        </authorList>
    </citation>
    <scope>NUCLEOTIDE SEQUENCE</scope>
    <source>
        <strain evidence="3">CBS 12478</strain>
    </source>
</reference>
<evidence type="ECO:0000256" key="1">
    <source>
        <dbReference type="SAM" id="MobiDB-lite"/>
    </source>
</evidence>
<dbReference type="OrthoDB" id="2576041at2759"/>
<feature type="compositionally biased region" description="Low complexity" evidence="1">
    <location>
        <begin position="301"/>
        <end position="315"/>
    </location>
</feature>
<evidence type="ECO:0000313" key="3">
    <source>
        <dbReference type="EMBL" id="WWD16420.1"/>
    </source>
</evidence>
<feature type="transmembrane region" description="Helical" evidence="2">
    <location>
        <begin position="204"/>
        <end position="222"/>
    </location>
</feature>
<keyword evidence="2" id="KW-0812">Transmembrane</keyword>
<dbReference type="EMBL" id="CP144052">
    <property type="protein sequence ID" value="WWD16420.1"/>
    <property type="molecule type" value="Genomic_DNA"/>
</dbReference>
<dbReference type="GeneID" id="43591389"/>
<feature type="compositionally biased region" description="Basic and acidic residues" evidence="1">
    <location>
        <begin position="1"/>
        <end position="13"/>
    </location>
</feature>
<feature type="compositionally biased region" description="Low complexity" evidence="1">
    <location>
        <begin position="16"/>
        <end position="29"/>
    </location>
</feature>
<feature type="transmembrane region" description="Helical" evidence="2">
    <location>
        <begin position="234"/>
        <end position="254"/>
    </location>
</feature>
<name>A0A5M6BVF3_9TREE</name>
<evidence type="ECO:0000256" key="2">
    <source>
        <dbReference type="SAM" id="Phobius"/>
    </source>
</evidence>
<keyword evidence="4" id="KW-1185">Reference proteome</keyword>
<organism evidence="3 4">
    <name type="scientific">Kwoniella shandongensis</name>
    <dbReference type="NCBI Taxonomy" id="1734106"/>
    <lineage>
        <taxon>Eukaryota</taxon>
        <taxon>Fungi</taxon>
        <taxon>Dikarya</taxon>
        <taxon>Basidiomycota</taxon>
        <taxon>Agaricomycotina</taxon>
        <taxon>Tremellomycetes</taxon>
        <taxon>Tremellales</taxon>
        <taxon>Cryptococcaceae</taxon>
        <taxon>Kwoniella</taxon>
    </lineage>
</organism>
<feature type="region of interest" description="Disordered" evidence="1">
    <location>
        <begin position="1"/>
        <end position="32"/>
    </location>
</feature>
<reference evidence="3" key="2">
    <citation type="submission" date="2024-01" db="EMBL/GenBank/DDBJ databases">
        <title>Comparative genomics of Cryptococcus and Kwoniella reveals pathogenesis evolution and contrasting modes of karyotype evolution via chromosome fusion or intercentromeric recombination.</title>
        <authorList>
            <person name="Coelho M.A."/>
            <person name="David-Palma M."/>
            <person name="Shea T."/>
            <person name="Bowers K."/>
            <person name="McGinley-Smith S."/>
            <person name="Mohammad A.W."/>
            <person name="Gnirke A."/>
            <person name="Yurkov A.M."/>
            <person name="Nowrousian M."/>
            <person name="Sun S."/>
            <person name="Cuomo C.A."/>
            <person name="Heitman J."/>
        </authorList>
    </citation>
    <scope>NUCLEOTIDE SEQUENCE</scope>
    <source>
        <strain evidence="3">CBS 12478</strain>
    </source>
</reference>
<feature type="compositionally biased region" description="Basic residues" evidence="1">
    <location>
        <begin position="316"/>
        <end position="330"/>
    </location>
</feature>
<dbReference type="KEGG" id="ksn:43591389"/>
<dbReference type="AlphaFoldDB" id="A0A5M6BVF3"/>